<proteinExistence type="predicted"/>
<evidence type="ECO:0000313" key="2">
    <source>
        <dbReference type="Proteomes" id="UP000198658"/>
    </source>
</evidence>
<name>A0A1H3VUZ9_9GAMM</name>
<reference evidence="2" key="1">
    <citation type="submission" date="2016-10" db="EMBL/GenBank/DDBJ databases">
        <authorList>
            <person name="Varghese N."/>
            <person name="Submissions S."/>
        </authorList>
    </citation>
    <scope>NUCLEOTIDE SEQUENCE [LARGE SCALE GENOMIC DNA]</scope>
    <source>
        <strain evidence="2">CGMCC 1.10657</strain>
    </source>
</reference>
<dbReference type="STRING" id="658218.SAMN05216562_0298"/>
<organism evidence="1 2">
    <name type="scientific">Microbulbifer marinus</name>
    <dbReference type="NCBI Taxonomy" id="658218"/>
    <lineage>
        <taxon>Bacteria</taxon>
        <taxon>Pseudomonadati</taxon>
        <taxon>Pseudomonadota</taxon>
        <taxon>Gammaproteobacteria</taxon>
        <taxon>Cellvibrionales</taxon>
        <taxon>Microbulbiferaceae</taxon>
        <taxon>Microbulbifer</taxon>
    </lineage>
</organism>
<protein>
    <submittedName>
        <fullName evidence="1">Uncharacterized protein</fullName>
    </submittedName>
</protein>
<dbReference type="AlphaFoldDB" id="A0A1H3VUZ9"/>
<dbReference type="OrthoDB" id="6182073at2"/>
<accession>A0A1H3VUZ9</accession>
<gene>
    <name evidence="1" type="ORF">SAMN05216562_0298</name>
</gene>
<dbReference type="RefSeq" id="WP_139304785.1">
    <property type="nucleotide sequence ID" value="NZ_FNQO01000001.1"/>
</dbReference>
<dbReference type="Proteomes" id="UP000198658">
    <property type="component" value="Unassembled WGS sequence"/>
</dbReference>
<keyword evidence="2" id="KW-1185">Reference proteome</keyword>
<evidence type="ECO:0000313" key="1">
    <source>
        <dbReference type="EMBL" id="SDZ78653.1"/>
    </source>
</evidence>
<dbReference type="EMBL" id="FNQO01000001">
    <property type="protein sequence ID" value="SDZ78653.1"/>
    <property type="molecule type" value="Genomic_DNA"/>
</dbReference>
<sequence length="621" mass="69918">MRHKFIITGFDGGVNPEKETLSNQSGLSSILFQHFLPAFGDRVSWVPLESGPDKLIEAFEMLPKDKVAVAADINALNIEELDRRAESQRYLFIYSSPENVFFNAYKAADHDLTRANFALEAWLMASEKILKFFNENSDRCALVHISSPRAYVKDFTGILSSLAEEPVDVELDFPVVGNPAIEAQAAALVSDFSAYQKMYEKLQLSASLPGEDFFAGKSKLEKAQFLAKKAVEYIDSAEENNSRITELESDITSIRKENELALFQIHQLQEELERYYFKYEGIQSISAGSPAALSRSVDFARASTVSITGGYSEEGYKDLHLKISNVILADERQFGELTCKLAKHGGAVAIELRQSDKSLKEAIKYWPSVMKDAYGHFILLSPSMEKNSSLNFANLISSLCTSDRQLIFGLVNILFDHFVSSSVRGLGALSIEDATLWRSAATELAKQCQEMDSFISMEDVELKEEMVTESYSHLWLKFYSLQYRKAIFSNYEFKFAVIEESKSQRILLEFRDLESARPPFGAWPPRNCDQFGPKLLVNITPSSNSIKISLSDKLGSEDKDMLTALIKKLPSVVGQLSAGGYTSKRGWASWEKAVNELRDKPIVFKSRQRNLVHRARTRIIR</sequence>